<dbReference type="RefSeq" id="WP_157348795.1">
    <property type="nucleotide sequence ID" value="NZ_WQNF01000064.1"/>
</dbReference>
<reference evidence="1 2" key="1">
    <citation type="submission" date="2019-12" db="EMBL/GenBank/DDBJ databases">
        <title>Draft genome sequences Bradyrhizobium cajani AMBPC1010, Bradyrhizobium pachyrhizi AMBPC1040 and Bradyrhizobium yuanmingense ALSPC3051, three plant growth promoting strains isolated from nodules of Cajanus cajan L. in Dominican Republic.</title>
        <authorList>
            <person name="Flores-Felix J.D."/>
            <person name="Araujo J."/>
            <person name="Diaz-Alcantara C."/>
            <person name="Gonzalez-Andres F."/>
            <person name="Velazquez E."/>
        </authorList>
    </citation>
    <scope>NUCLEOTIDE SEQUENCE [LARGE SCALE GENOMIC DNA]</scope>
    <source>
        <strain evidence="1 2">1040</strain>
    </source>
</reference>
<evidence type="ECO:0000313" key="1">
    <source>
        <dbReference type="EMBL" id="MVT71202.1"/>
    </source>
</evidence>
<dbReference type="AlphaFoldDB" id="A0A844T6Q0"/>
<sequence>MLRLLHMKGSDSAVDVSEIEQRFGRLSAAEVAEVVNFASASGNRLDRLRDPIVGWTVARADGEIVNSVATTPFRMRILIARPDLITARAVADLPGPDLSRLFAVSRTSEAMATIINVAVRRDLGEGAVEILKRAPEFAIRSAIDAARKGELHQSWRRPVANSRNALLDLDPLQHAAGLADVLTIARLTNLEHSVFTLGRSSENWSTRWNSLQRDVPE</sequence>
<name>A0A844T6Q0_9BRAD</name>
<dbReference type="Proteomes" id="UP000436468">
    <property type="component" value="Unassembled WGS sequence"/>
</dbReference>
<dbReference type="EMBL" id="WQNF01000064">
    <property type="protein sequence ID" value="MVT71202.1"/>
    <property type="molecule type" value="Genomic_DNA"/>
</dbReference>
<protein>
    <recommendedName>
        <fullName evidence="3">DUF2336 domain-containing protein</fullName>
    </recommendedName>
</protein>
<proteinExistence type="predicted"/>
<evidence type="ECO:0008006" key="3">
    <source>
        <dbReference type="Google" id="ProtNLM"/>
    </source>
</evidence>
<keyword evidence="2" id="KW-1185">Reference proteome</keyword>
<evidence type="ECO:0000313" key="2">
    <source>
        <dbReference type="Proteomes" id="UP000436468"/>
    </source>
</evidence>
<gene>
    <name evidence="1" type="ORF">GPL21_39900</name>
</gene>
<comment type="caution">
    <text evidence="1">The sequence shown here is derived from an EMBL/GenBank/DDBJ whole genome shotgun (WGS) entry which is preliminary data.</text>
</comment>
<accession>A0A844T6Q0</accession>
<organism evidence="1 2">
    <name type="scientific">Bradyrhizobium pachyrhizi</name>
    <dbReference type="NCBI Taxonomy" id="280333"/>
    <lineage>
        <taxon>Bacteria</taxon>
        <taxon>Pseudomonadati</taxon>
        <taxon>Pseudomonadota</taxon>
        <taxon>Alphaproteobacteria</taxon>
        <taxon>Hyphomicrobiales</taxon>
        <taxon>Nitrobacteraceae</taxon>
        <taxon>Bradyrhizobium</taxon>
    </lineage>
</organism>